<feature type="signal peptide" evidence="1">
    <location>
        <begin position="1"/>
        <end position="25"/>
    </location>
</feature>
<comment type="caution">
    <text evidence="2">The sequence shown here is derived from an EMBL/GenBank/DDBJ whole genome shotgun (WGS) entry which is preliminary data.</text>
</comment>
<gene>
    <name evidence="2" type="ORF">ENR23_07230</name>
</gene>
<name>A0A832I606_UNCEI</name>
<reference evidence="2" key="1">
    <citation type="journal article" date="2020" name="mSystems">
        <title>Genome- and Community-Level Interaction Insights into Carbon Utilization and Element Cycling Functions of Hydrothermarchaeota in Hydrothermal Sediment.</title>
        <authorList>
            <person name="Zhou Z."/>
            <person name="Liu Y."/>
            <person name="Xu W."/>
            <person name="Pan J."/>
            <person name="Luo Z.H."/>
            <person name="Li M."/>
        </authorList>
    </citation>
    <scope>NUCLEOTIDE SEQUENCE [LARGE SCALE GENOMIC DNA]</scope>
    <source>
        <strain evidence="2">SpSt-381</strain>
    </source>
</reference>
<evidence type="ECO:0000313" key="2">
    <source>
        <dbReference type="EMBL" id="HGZ43203.1"/>
    </source>
</evidence>
<dbReference type="EMBL" id="DSQF01000014">
    <property type="protein sequence ID" value="HGZ43203.1"/>
    <property type="molecule type" value="Genomic_DNA"/>
</dbReference>
<protein>
    <submittedName>
        <fullName evidence="2">DUF4114 domain-containing protein</fullName>
    </submittedName>
</protein>
<accession>A0A832I606</accession>
<feature type="chain" id="PRO_5032477130" evidence="1">
    <location>
        <begin position="26"/>
        <end position="253"/>
    </location>
</feature>
<evidence type="ECO:0000256" key="1">
    <source>
        <dbReference type="SAM" id="SignalP"/>
    </source>
</evidence>
<organism evidence="2">
    <name type="scientific">Eiseniibacteriota bacterium</name>
    <dbReference type="NCBI Taxonomy" id="2212470"/>
    <lineage>
        <taxon>Bacteria</taxon>
        <taxon>Candidatus Eiseniibacteriota</taxon>
    </lineage>
</organism>
<dbReference type="AlphaFoldDB" id="A0A832I606"/>
<keyword evidence="1" id="KW-0732">Signal</keyword>
<sequence>MEISRRFLAMAAVASTICLAPPAGAAVPVAFGSSWDGPSYGLQALVNALYGAGRINVATDYLGARPGDPDPWFWVDHEVSSLLVREVAGNASRNTVGWYEETYAPPIIDGVGDGVIFDGPSGEGAEAVVTFDRPMTRFGFWLDPNGALDAPNAPQPERFFTNRHYNDRGPDGSGALHAPWDGDVQALVFDISHIKGVPNTWLVCFEDLDSGPHPAPCCTGTDNDFNDVLFEVHAFGATPARPLSLADLKRRYR</sequence>
<proteinExistence type="predicted"/>